<evidence type="ECO:0000259" key="2">
    <source>
        <dbReference type="PROSITE" id="PS51704"/>
    </source>
</evidence>
<organism evidence="3 4">
    <name type="scientific">Pseudogymnoascus verrucosus</name>
    <dbReference type="NCBI Taxonomy" id="342668"/>
    <lineage>
        <taxon>Eukaryota</taxon>
        <taxon>Fungi</taxon>
        <taxon>Dikarya</taxon>
        <taxon>Ascomycota</taxon>
        <taxon>Pezizomycotina</taxon>
        <taxon>Leotiomycetes</taxon>
        <taxon>Thelebolales</taxon>
        <taxon>Thelebolaceae</taxon>
        <taxon>Pseudogymnoascus</taxon>
    </lineage>
</organism>
<sequence length="332" mass="37622">MDDRTPLLGGPSSAPHPSFTLARKNADGQRRPQAIGHRGYKAAFPENSMAAFEGAVKVGADAIETDVHLTKDGVVVLSHDKTLKRCFGLDKKIIDCEWSYIKTLRTVAEPKQSMPRLLDLLDYVASPGLEHIWVLLDLKLDNDADDLMRLISETIAQAKPSTPWKERIVLGCWATKYLPLCSKYLPEFPITHIGFSISYARQFLKVPNVSFNMLQKIMVGPWGEQFLADCKALNRPVFLWTVNEEKWMKWSISKGVDGVITDDPKKYLEVADGYDEKKPLDRVSLRDYHSLAWVNLLVSVFGFIFRLRFGYSIKPEEMRIHHEEVAVGKVSS</sequence>
<feature type="domain" description="GP-PDE" evidence="2">
    <location>
        <begin position="32"/>
        <end position="271"/>
    </location>
</feature>
<name>A0A1B8GYC7_9PEZI</name>
<evidence type="ECO:0000313" key="3">
    <source>
        <dbReference type="EMBL" id="OBU00829.1"/>
    </source>
</evidence>
<keyword evidence="4" id="KW-1185">Reference proteome</keyword>
<dbReference type="CDD" id="cd08570">
    <property type="entry name" value="GDPD_YPL206cp_fungi"/>
    <property type="match status" value="1"/>
</dbReference>
<protein>
    <recommendedName>
        <fullName evidence="2">GP-PDE domain-containing protein</fullName>
    </recommendedName>
</protein>
<dbReference type="SUPFAM" id="SSF51695">
    <property type="entry name" value="PLC-like phosphodiesterases"/>
    <property type="match status" value="1"/>
</dbReference>
<dbReference type="InterPro" id="IPR017946">
    <property type="entry name" value="PLC-like_Pdiesterase_TIM-brl"/>
</dbReference>
<dbReference type="GO" id="GO:0006629">
    <property type="term" value="P:lipid metabolic process"/>
    <property type="evidence" value="ECO:0007669"/>
    <property type="project" value="InterPro"/>
</dbReference>
<dbReference type="PANTHER" id="PTHR43805">
    <property type="entry name" value="GLYCEROPHOSPHORYL DIESTER PHOSPHODIESTERASE"/>
    <property type="match status" value="1"/>
</dbReference>
<proteinExistence type="predicted"/>
<evidence type="ECO:0000256" key="1">
    <source>
        <dbReference type="SAM" id="MobiDB-lite"/>
    </source>
</evidence>
<dbReference type="Proteomes" id="UP000091956">
    <property type="component" value="Unassembled WGS sequence"/>
</dbReference>
<dbReference type="PROSITE" id="PS51704">
    <property type="entry name" value="GP_PDE"/>
    <property type="match status" value="1"/>
</dbReference>
<dbReference type="Pfam" id="PF03009">
    <property type="entry name" value="GDPD"/>
    <property type="match status" value="1"/>
</dbReference>
<dbReference type="RefSeq" id="XP_018134561.1">
    <property type="nucleotide sequence ID" value="XM_018270778.2"/>
</dbReference>
<dbReference type="PANTHER" id="PTHR43805:SF1">
    <property type="entry name" value="GP-PDE DOMAIN-CONTAINING PROTEIN"/>
    <property type="match status" value="1"/>
</dbReference>
<feature type="region of interest" description="Disordered" evidence="1">
    <location>
        <begin position="1"/>
        <end position="32"/>
    </location>
</feature>
<evidence type="ECO:0000313" key="4">
    <source>
        <dbReference type="Proteomes" id="UP000091956"/>
    </source>
</evidence>
<gene>
    <name evidence="3" type="ORF">VE01_01253</name>
</gene>
<accession>A0A1B8GYC7</accession>
<dbReference type="InterPro" id="IPR030395">
    <property type="entry name" value="GP_PDE_dom"/>
</dbReference>
<dbReference type="OrthoDB" id="1058301at2759"/>
<dbReference type="GO" id="GO:0008081">
    <property type="term" value="F:phosphoric diester hydrolase activity"/>
    <property type="evidence" value="ECO:0007669"/>
    <property type="project" value="InterPro"/>
</dbReference>
<dbReference type="GeneID" id="28834639"/>
<reference evidence="3 4" key="1">
    <citation type="submission" date="2016-03" db="EMBL/GenBank/DDBJ databases">
        <title>Comparative genomics of Pseudogymnoascus destructans, the fungus causing white-nose syndrome of bats.</title>
        <authorList>
            <person name="Palmer J.M."/>
            <person name="Drees K.P."/>
            <person name="Foster J.T."/>
            <person name="Lindner D.L."/>
        </authorList>
    </citation>
    <scope>NUCLEOTIDE SEQUENCE [LARGE SCALE GENOMIC DNA]</scope>
    <source>
        <strain evidence="3 4">UAMH 10579</strain>
    </source>
</reference>
<reference evidence="4" key="2">
    <citation type="journal article" date="2018" name="Nat. Commun.">
        <title>Extreme sensitivity to ultraviolet light in the fungal pathogen causing white-nose syndrome of bats.</title>
        <authorList>
            <person name="Palmer J.M."/>
            <person name="Drees K.P."/>
            <person name="Foster J.T."/>
            <person name="Lindner D.L."/>
        </authorList>
    </citation>
    <scope>NUCLEOTIDE SEQUENCE [LARGE SCALE GENOMIC DNA]</scope>
    <source>
        <strain evidence="4">UAMH 10579</strain>
    </source>
</reference>
<dbReference type="Gene3D" id="3.20.20.190">
    <property type="entry name" value="Phosphatidylinositol (PI) phosphodiesterase"/>
    <property type="match status" value="1"/>
</dbReference>
<dbReference type="STRING" id="342668.A0A1B8GYC7"/>
<dbReference type="EMBL" id="KV460208">
    <property type="protein sequence ID" value="OBU00829.1"/>
    <property type="molecule type" value="Genomic_DNA"/>
</dbReference>
<dbReference type="AlphaFoldDB" id="A0A1B8GYC7"/>